<dbReference type="PANTHER" id="PTHR43481:SF4">
    <property type="entry name" value="GLYCEROL-1-PHOSPHATE PHOSPHOHYDROLASE 1-RELATED"/>
    <property type="match status" value="1"/>
</dbReference>
<dbReference type="SUPFAM" id="SSF56784">
    <property type="entry name" value="HAD-like"/>
    <property type="match status" value="1"/>
</dbReference>
<evidence type="ECO:0000313" key="2">
    <source>
        <dbReference type="EMBL" id="QCZ92126.1"/>
    </source>
</evidence>
<dbReference type="SFLD" id="SFLDS00003">
    <property type="entry name" value="Haloacid_Dehalogenase"/>
    <property type="match status" value="1"/>
</dbReference>
<name>A0A5B7Y9X0_9ALTE</name>
<dbReference type="InterPro" id="IPR010976">
    <property type="entry name" value="B-phosphoglucomutase_hydrolase"/>
</dbReference>
<dbReference type="Proteomes" id="UP000304912">
    <property type="component" value="Chromosome"/>
</dbReference>
<dbReference type="KEGG" id="salk:FBQ74_00945"/>
<dbReference type="OrthoDB" id="9800058at2"/>
<dbReference type="Gene3D" id="1.10.150.240">
    <property type="entry name" value="Putative phosphatase, domain 2"/>
    <property type="match status" value="1"/>
</dbReference>
<reference evidence="2 3" key="1">
    <citation type="submission" date="2019-04" db="EMBL/GenBank/DDBJ databases">
        <title>Salinimonas iocasae sp. nov., a halophilic bacterium isolated from the outer tube casing of tubeworms in Okinawa Trough.</title>
        <authorList>
            <person name="Zhang H."/>
            <person name="Wang H."/>
            <person name="Li C."/>
        </authorList>
    </citation>
    <scope>NUCLEOTIDE SEQUENCE [LARGE SCALE GENOMIC DNA]</scope>
    <source>
        <strain evidence="2 3">KX18D6</strain>
    </source>
</reference>
<dbReference type="GO" id="GO:0050308">
    <property type="term" value="F:sugar-phosphatase activity"/>
    <property type="evidence" value="ECO:0007669"/>
    <property type="project" value="TreeGrafter"/>
</dbReference>
<dbReference type="InterPro" id="IPR036412">
    <property type="entry name" value="HAD-like_sf"/>
</dbReference>
<dbReference type="PANTHER" id="PTHR43481">
    <property type="entry name" value="FRUCTOSE-1-PHOSPHATE PHOSPHATASE"/>
    <property type="match status" value="1"/>
</dbReference>
<keyword evidence="3" id="KW-1185">Reference proteome</keyword>
<dbReference type="RefSeq" id="WP_139754889.1">
    <property type="nucleotide sequence ID" value="NZ_CP039852.1"/>
</dbReference>
<dbReference type="InterPro" id="IPR023214">
    <property type="entry name" value="HAD_sf"/>
</dbReference>
<keyword evidence="2" id="KW-0378">Hydrolase</keyword>
<evidence type="ECO:0000313" key="3">
    <source>
        <dbReference type="Proteomes" id="UP000304912"/>
    </source>
</evidence>
<gene>
    <name evidence="2" type="ORF">FBQ74_00945</name>
</gene>
<dbReference type="InterPro" id="IPR006439">
    <property type="entry name" value="HAD-SF_hydro_IA"/>
</dbReference>
<accession>A0A5B7Y9X0</accession>
<dbReference type="InterPro" id="IPR051806">
    <property type="entry name" value="HAD-like_SPP"/>
</dbReference>
<sequence length="204" mass="22714">MIDLSAYQGIIFDMDGTLVDSMGSHLVAWEKTCDRYGYPYDKEYMYKLGGIPTRRTVEILNEAFDKQHDIDEVTAYKEAAWKQLDHTPILIDDTLAVLNYYCPNMPVSIGTGAQRHDAKALLQHHGLSDKIKSLVTASDVTQGKPHPETFLTAAANMGIAPQKCVVFEDTRIGLEAAHRAGMDCFLVENGKIRQPVLAARLSEQ</sequence>
<dbReference type="NCBIfam" id="TIGR02009">
    <property type="entry name" value="PGMB-YQAB-SF"/>
    <property type="match status" value="1"/>
</dbReference>
<organism evidence="2 3">
    <name type="scientific">Salinimonas iocasae</name>
    <dbReference type="NCBI Taxonomy" id="2572577"/>
    <lineage>
        <taxon>Bacteria</taxon>
        <taxon>Pseudomonadati</taxon>
        <taxon>Pseudomonadota</taxon>
        <taxon>Gammaproteobacteria</taxon>
        <taxon>Alteromonadales</taxon>
        <taxon>Alteromonadaceae</taxon>
        <taxon>Alteromonas/Salinimonas group</taxon>
        <taxon>Salinimonas</taxon>
    </lineage>
</organism>
<dbReference type="Pfam" id="PF13419">
    <property type="entry name" value="HAD_2"/>
    <property type="match status" value="1"/>
</dbReference>
<proteinExistence type="inferred from homology"/>
<dbReference type="NCBIfam" id="TIGR01509">
    <property type="entry name" value="HAD-SF-IA-v3"/>
    <property type="match status" value="1"/>
</dbReference>
<dbReference type="InterPro" id="IPR041492">
    <property type="entry name" value="HAD_2"/>
</dbReference>
<dbReference type="Gene3D" id="3.40.50.1000">
    <property type="entry name" value="HAD superfamily/HAD-like"/>
    <property type="match status" value="1"/>
</dbReference>
<dbReference type="AlphaFoldDB" id="A0A5B7Y9X0"/>
<dbReference type="SFLD" id="SFLDG01135">
    <property type="entry name" value="C1.5.6:_HAD__Beta-PGM__Phospha"/>
    <property type="match status" value="1"/>
</dbReference>
<dbReference type="SFLD" id="SFLDG01129">
    <property type="entry name" value="C1.5:_HAD__Beta-PGM__Phosphata"/>
    <property type="match status" value="1"/>
</dbReference>
<comment type="similarity">
    <text evidence="1">Belongs to the HAD-like hydrolase superfamily. CbbY/CbbZ/Gph/YieH family.</text>
</comment>
<dbReference type="InterPro" id="IPR023198">
    <property type="entry name" value="PGP-like_dom2"/>
</dbReference>
<protein>
    <submittedName>
        <fullName evidence="2">Beta-phosphoglucomutase family hydrolase</fullName>
    </submittedName>
</protein>
<dbReference type="EMBL" id="CP039852">
    <property type="protein sequence ID" value="QCZ92126.1"/>
    <property type="molecule type" value="Genomic_DNA"/>
</dbReference>
<evidence type="ECO:0000256" key="1">
    <source>
        <dbReference type="ARBA" id="ARBA00006171"/>
    </source>
</evidence>